<keyword evidence="2" id="KW-1185">Reference proteome</keyword>
<evidence type="ECO:0000313" key="2">
    <source>
        <dbReference type="Proteomes" id="UP000325187"/>
    </source>
</evidence>
<proteinExistence type="predicted"/>
<dbReference type="AlphaFoldDB" id="A0A5A7N3J5"/>
<dbReference type="Proteomes" id="UP000325187">
    <property type="component" value="Unassembled WGS sequence"/>
</dbReference>
<dbReference type="Gene3D" id="1.10.287.1700">
    <property type="match status" value="1"/>
</dbReference>
<gene>
    <name evidence="1" type="ORF">JCM17845_29270</name>
</gene>
<protein>
    <submittedName>
        <fullName evidence="1">Flagellar export protein FliJ</fullName>
    </submittedName>
</protein>
<comment type="caution">
    <text evidence="1">The sequence shown here is derived from an EMBL/GenBank/DDBJ whole genome shotgun (WGS) entry which is preliminary data.</text>
</comment>
<sequence length="137" mass="15164">MKGLDGMIRLSKWRLDEARKELAAAQSAVDQIDQGLANLQAALDKESGFAGESLAGFSFGPYAAASFAQRAKLQEQRAKADAERADKEEVVRAAFQELKKFEILAERQLEQAKFDAKKRDAAALDELGLQRHARNQD</sequence>
<keyword evidence="1" id="KW-0282">Flagellum</keyword>
<organism evidence="1 2">
    <name type="scientific">Iodidimonas gelatinilytica</name>
    <dbReference type="NCBI Taxonomy" id="1236966"/>
    <lineage>
        <taxon>Bacteria</taxon>
        <taxon>Pseudomonadati</taxon>
        <taxon>Pseudomonadota</taxon>
        <taxon>Alphaproteobacteria</taxon>
        <taxon>Iodidimonadales</taxon>
        <taxon>Iodidimonadaceae</taxon>
        <taxon>Iodidimonas</taxon>
    </lineage>
</organism>
<name>A0A5A7N3J5_9PROT</name>
<reference evidence="1 2" key="1">
    <citation type="submission" date="2019-09" db="EMBL/GenBank/DDBJ databases">
        <title>NBRP : Genome information of microbial organism related human and environment.</title>
        <authorList>
            <person name="Hattori M."/>
            <person name="Oshima K."/>
            <person name="Inaba H."/>
            <person name="Suda W."/>
            <person name="Sakamoto M."/>
            <person name="Iino T."/>
            <person name="Kitahara M."/>
            <person name="Oshida Y."/>
            <person name="Iida T."/>
            <person name="Kudo T."/>
            <person name="Itoh T."/>
            <person name="Ohkuma M."/>
        </authorList>
    </citation>
    <scope>NUCLEOTIDE SEQUENCE [LARGE SCALE GENOMIC DNA]</scope>
    <source>
        <strain evidence="1 2">Mie-1</strain>
    </source>
</reference>
<dbReference type="InterPro" id="IPR053716">
    <property type="entry name" value="Flag_assembly_chemotaxis_eff"/>
</dbReference>
<keyword evidence="1" id="KW-0966">Cell projection</keyword>
<keyword evidence="1" id="KW-0969">Cilium</keyword>
<evidence type="ECO:0000313" key="1">
    <source>
        <dbReference type="EMBL" id="GER02304.1"/>
    </source>
</evidence>
<dbReference type="RefSeq" id="WP_150002933.1">
    <property type="nucleotide sequence ID" value="NZ_BKCM01000031.1"/>
</dbReference>
<dbReference type="EMBL" id="BKCM01000031">
    <property type="protein sequence ID" value="GER02304.1"/>
    <property type="molecule type" value="Genomic_DNA"/>
</dbReference>
<accession>A0A5A7N3J5</accession>